<comment type="caution">
    <text evidence="2">The sequence shown here is derived from an EMBL/GenBank/DDBJ whole genome shotgun (WGS) entry which is preliminary data.</text>
</comment>
<sequence length="127" mass="14737">MYLTPRENNLHRPAQSATAPKASSRTARNASRCTTVTNPEKETYRLLVDVLRLRREDKSTFEVDTMPGTIYNGEASSRPAFRKTLQRAKQLPGLLPLWWTDVKEAECLWENRKELQRAQEKADIQEY</sequence>
<feature type="region of interest" description="Disordered" evidence="1">
    <location>
        <begin position="1"/>
        <end position="36"/>
    </location>
</feature>
<feature type="compositionally biased region" description="Polar residues" evidence="1">
    <location>
        <begin position="15"/>
        <end position="36"/>
    </location>
</feature>
<organism evidence="2 3">
    <name type="scientific">Meristemomyces frigidus</name>
    <dbReference type="NCBI Taxonomy" id="1508187"/>
    <lineage>
        <taxon>Eukaryota</taxon>
        <taxon>Fungi</taxon>
        <taxon>Dikarya</taxon>
        <taxon>Ascomycota</taxon>
        <taxon>Pezizomycotina</taxon>
        <taxon>Dothideomycetes</taxon>
        <taxon>Dothideomycetidae</taxon>
        <taxon>Mycosphaerellales</taxon>
        <taxon>Teratosphaeriaceae</taxon>
        <taxon>Meristemomyces</taxon>
    </lineage>
</organism>
<evidence type="ECO:0000256" key="1">
    <source>
        <dbReference type="SAM" id="MobiDB-lite"/>
    </source>
</evidence>
<dbReference type="EMBL" id="JAVRRL010000040">
    <property type="protein sequence ID" value="KAK5111375.1"/>
    <property type="molecule type" value="Genomic_DNA"/>
</dbReference>
<protein>
    <submittedName>
        <fullName evidence="2">Uncharacterized protein</fullName>
    </submittedName>
</protein>
<evidence type="ECO:0000313" key="3">
    <source>
        <dbReference type="Proteomes" id="UP001310890"/>
    </source>
</evidence>
<proteinExistence type="predicted"/>
<evidence type="ECO:0000313" key="2">
    <source>
        <dbReference type="EMBL" id="KAK5111375.1"/>
    </source>
</evidence>
<dbReference type="AlphaFoldDB" id="A0AAN7TEL8"/>
<name>A0AAN7TEL8_9PEZI</name>
<accession>A0AAN7TEL8</accession>
<gene>
    <name evidence="2" type="ORF">LTR62_005215</name>
</gene>
<reference evidence="2" key="1">
    <citation type="submission" date="2023-08" db="EMBL/GenBank/DDBJ databases">
        <title>Black Yeasts Isolated from many extreme environments.</title>
        <authorList>
            <person name="Coleine C."/>
            <person name="Stajich J.E."/>
            <person name="Selbmann L."/>
        </authorList>
    </citation>
    <scope>NUCLEOTIDE SEQUENCE</scope>
    <source>
        <strain evidence="2">CCFEE 5401</strain>
    </source>
</reference>
<dbReference type="Proteomes" id="UP001310890">
    <property type="component" value="Unassembled WGS sequence"/>
</dbReference>